<accession>A0A9X2BA35</accession>
<gene>
    <name evidence="3" type="ORF">MUY27_11780</name>
</gene>
<evidence type="ECO:0000256" key="1">
    <source>
        <dbReference type="PROSITE-ProRule" id="PRU00339"/>
    </source>
</evidence>
<comment type="caution">
    <text evidence="3">The sequence shown here is derived from an EMBL/GenBank/DDBJ whole genome shotgun (WGS) entry which is preliminary data.</text>
</comment>
<protein>
    <recommendedName>
        <fullName evidence="5">Tetratricopeptide repeat protein</fullName>
    </recommendedName>
</protein>
<feature type="region of interest" description="Disordered" evidence="2">
    <location>
        <begin position="493"/>
        <end position="524"/>
    </location>
</feature>
<proteinExistence type="predicted"/>
<feature type="compositionally biased region" description="Low complexity" evidence="2">
    <location>
        <begin position="498"/>
        <end position="512"/>
    </location>
</feature>
<dbReference type="AlphaFoldDB" id="A0A9X2BA35"/>
<dbReference type="Gene3D" id="1.25.40.10">
    <property type="entry name" value="Tetratricopeptide repeat domain"/>
    <property type="match status" value="3"/>
</dbReference>
<organism evidence="3 4">
    <name type="scientific">Mucilaginibacter straminoryzae</name>
    <dbReference type="NCBI Taxonomy" id="2932774"/>
    <lineage>
        <taxon>Bacteria</taxon>
        <taxon>Pseudomonadati</taxon>
        <taxon>Bacteroidota</taxon>
        <taxon>Sphingobacteriia</taxon>
        <taxon>Sphingobacteriales</taxon>
        <taxon>Sphingobacteriaceae</taxon>
        <taxon>Mucilaginibacter</taxon>
    </lineage>
</organism>
<dbReference type="PROSITE" id="PS50005">
    <property type="entry name" value="TPR"/>
    <property type="match status" value="1"/>
</dbReference>
<dbReference type="SMART" id="SM00028">
    <property type="entry name" value="TPR"/>
    <property type="match status" value="3"/>
</dbReference>
<reference evidence="3" key="1">
    <citation type="submission" date="2022-04" db="EMBL/GenBank/DDBJ databases">
        <title>Mucilaginibacter sp. RS28 isolated from freshwater.</title>
        <authorList>
            <person name="Ko S.-R."/>
        </authorList>
    </citation>
    <scope>NUCLEOTIDE SEQUENCE</scope>
    <source>
        <strain evidence="3">RS28</strain>
    </source>
</reference>
<dbReference type="EMBL" id="JALJEJ010000004">
    <property type="protein sequence ID" value="MCJ8210390.1"/>
    <property type="molecule type" value="Genomic_DNA"/>
</dbReference>
<name>A0A9X2BA35_9SPHI</name>
<dbReference type="SUPFAM" id="SSF48452">
    <property type="entry name" value="TPR-like"/>
    <property type="match status" value="2"/>
</dbReference>
<keyword evidence="4" id="KW-1185">Reference proteome</keyword>
<evidence type="ECO:0000256" key="2">
    <source>
        <dbReference type="SAM" id="MobiDB-lite"/>
    </source>
</evidence>
<dbReference type="InterPro" id="IPR011990">
    <property type="entry name" value="TPR-like_helical_dom_sf"/>
</dbReference>
<feature type="repeat" description="TPR" evidence="1">
    <location>
        <begin position="302"/>
        <end position="335"/>
    </location>
</feature>
<sequence length="914" mass="104416">MRRTSTTLQNQIQVLLLMIGLLTACSLENKSFVNRQLQNLTAHYNIIFNANDLLRQKEEIYAAGFIDNYNSMLRVYQDTTARGAQTIDKELDGIISRANTIINIKEQSHYIGDAYLLLARASYLYGSYFNANEYCNYVVHSFPKNAQLVQHARALQVRTLLNLNKRDEAKVVSDTALIILQQTKKKKNEVEVYAARLQYDLDVANYDEAEQMAKEVIRTADNAQLRRRVTFILAQVQEQNHKPREAITNYNKIAGSNAAFEMAFNAQLNRIRIEEDQSGKHLSRIDRLKSLLRNQNNLDFTDQIYYQIGELYMAENKINEAIKNYRLSTKYSTKNQNQKGLSYLRLADISFKNKGDYIEAKKWYDSTLTVLLPNYPGYRTIQLKANNLQTLAQQLKIISHEDTLQQLAKMNEADRKVRINEMVDQLVTAQQYNPATTAPTAFTNANTPTTSLTTAAIAGSATFYFYNTNAVSQGFADFKRRWGNRLLEDNWRRSNRANSNITTNTQNTSQQTGPGVLPQTQQKSTDEVLANNYRQEITSAVPITPQALAESNIRVFNAYYTIANFYRDVLQDSPEAIRTYELLLSKFPDNTETPAVYYNLYRLYSEKSQAKSDEYRDLLLKKYPESVFARVIRDPEYGRHLNDLDAEFNAFYNQLYELYVKKQYKDVVTRADQLLLQYADHKFAAQIAYLKALAAGHQEKLQPFLADLQAILIKYPNDQLIAPLVSQHIDFINANQAELAARPTALVENDNFLSPFLPTPVTQQAVVVQQKPQVAKPNQTAPAATAPVKTASALFSMRDSSRYYFVVNVATGTTNLSSSRFGIGQFNRANFAPEAGIKHQLTNAGPDNQLIYVGMFHSLSMVKDYARAIIPLMPQIMKVPADKYSFFIITQENLDKLADKKMLDLYIDFYQKNY</sequence>
<keyword evidence="1" id="KW-0802">TPR repeat</keyword>
<dbReference type="Proteomes" id="UP001139450">
    <property type="component" value="Unassembled WGS sequence"/>
</dbReference>
<dbReference type="PROSITE" id="PS51257">
    <property type="entry name" value="PROKAR_LIPOPROTEIN"/>
    <property type="match status" value="1"/>
</dbReference>
<evidence type="ECO:0000313" key="3">
    <source>
        <dbReference type="EMBL" id="MCJ8210390.1"/>
    </source>
</evidence>
<evidence type="ECO:0000313" key="4">
    <source>
        <dbReference type="Proteomes" id="UP001139450"/>
    </source>
</evidence>
<evidence type="ECO:0008006" key="5">
    <source>
        <dbReference type="Google" id="ProtNLM"/>
    </source>
</evidence>
<dbReference type="InterPro" id="IPR019734">
    <property type="entry name" value="TPR_rpt"/>
</dbReference>